<comment type="caution">
    <text evidence="2">The sequence shown here is derived from an EMBL/GenBank/DDBJ whole genome shotgun (WGS) entry which is preliminary data.</text>
</comment>
<reference evidence="2 3" key="1">
    <citation type="journal article" date="2021" name="Sci. Rep.">
        <title>The genome of the diatom Chaetoceros tenuissimus carries an ancient integrated fragment of an extant virus.</title>
        <authorList>
            <person name="Hongo Y."/>
            <person name="Kimura K."/>
            <person name="Takaki Y."/>
            <person name="Yoshida Y."/>
            <person name="Baba S."/>
            <person name="Kobayashi G."/>
            <person name="Nagasaki K."/>
            <person name="Hano T."/>
            <person name="Tomaru Y."/>
        </authorList>
    </citation>
    <scope>NUCLEOTIDE SEQUENCE [LARGE SCALE GENOMIC DNA]</scope>
    <source>
        <strain evidence="2 3">NIES-3715</strain>
    </source>
</reference>
<dbReference type="InterPro" id="IPR007577">
    <property type="entry name" value="GlycoTrfase_DXD_sugar-bd_CS"/>
</dbReference>
<dbReference type="SUPFAM" id="SSF53448">
    <property type="entry name" value="Nucleotide-diphospho-sugar transferases"/>
    <property type="match status" value="1"/>
</dbReference>
<sequence>MSTDILTELNELSGGSSVSSLGCPAPLVPMKNIIRRNNSTFNSNIPRIFHISFKSRCLPQDIFRTVERWTDVLPNYSIFFHDDEAVERLIQQHWKEFPLLHDAVKCILFKGAMKIDLWRTLILYKYGGVYSDIDMWPSEIFTEKTIRNDLSAFFFVDGWNRPSQWFMATEPSHPIMYLSVKQIIHNLLQMKSLRKPRVVFVTGPEAVKTAYFNFLAPKCCNGTMQQEKVLANNIEMEGPFGKKVIKIKTGKREKPFIYQKYQYGDMVVYNSTLNITRLKRIELESGVIHWATFNHRTRFNFPKQMSCLKYIESLSNGEIEQYSQI</sequence>
<dbReference type="Proteomes" id="UP001054902">
    <property type="component" value="Unassembled WGS sequence"/>
</dbReference>
<dbReference type="Pfam" id="PF04488">
    <property type="entry name" value="Gly_transf_sug"/>
    <property type="match status" value="1"/>
</dbReference>
<dbReference type="GO" id="GO:0051999">
    <property type="term" value="P:mannosyl-inositol phosphorylceramide biosynthetic process"/>
    <property type="evidence" value="ECO:0007669"/>
    <property type="project" value="TreeGrafter"/>
</dbReference>
<accession>A0AAD3D074</accession>
<dbReference type="InterPro" id="IPR029044">
    <property type="entry name" value="Nucleotide-diphossugar_trans"/>
</dbReference>
<name>A0AAD3D074_9STRA</name>
<dbReference type="InterPro" id="IPR051706">
    <property type="entry name" value="Glycosyltransferase_domain"/>
</dbReference>
<keyword evidence="3" id="KW-1185">Reference proteome</keyword>
<evidence type="ECO:0000313" key="2">
    <source>
        <dbReference type="EMBL" id="GFH55421.1"/>
    </source>
</evidence>
<keyword evidence="1" id="KW-0808">Transferase</keyword>
<evidence type="ECO:0000313" key="3">
    <source>
        <dbReference type="Proteomes" id="UP001054902"/>
    </source>
</evidence>
<dbReference type="PANTHER" id="PTHR32385">
    <property type="entry name" value="MANNOSYL PHOSPHORYLINOSITOL CERAMIDE SYNTHASE"/>
    <property type="match status" value="1"/>
</dbReference>
<dbReference type="Gene3D" id="3.90.550.20">
    <property type="match status" value="1"/>
</dbReference>
<dbReference type="GO" id="GO:0000030">
    <property type="term" value="F:mannosyltransferase activity"/>
    <property type="evidence" value="ECO:0007669"/>
    <property type="project" value="TreeGrafter"/>
</dbReference>
<protein>
    <submittedName>
        <fullName evidence="2">Uncharacterized protein</fullName>
    </submittedName>
</protein>
<proteinExistence type="predicted"/>
<organism evidence="2 3">
    <name type="scientific">Chaetoceros tenuissimus</name>
    <dbReference type="NCBI Taxonomy" id="426638"/>
    <lineage>
        <taxon>Eukaryota</taxon>
        <taxon>Sar</taxon>
        <taxon>Stramenopiles</taxon>
        <taxon>Ochrophyta</taxon>
        <taxon>Bacillariophyta</taxon>
        <taxon>Coscinodiscophyceae</taxon>
        <taxon>Chaetocerotophycidae</taxon>
        <taxon>Chaetocerotales</taxon>
        <taxon>Chaetocerotaceae</taxon>
        <taxon>Chaetoceros</taxon>
    </lineage>
</organism>
<evidence type="ECO:0000256" key="1">
    <source>
        <dbReference type="ARBA" id="ARBA00022679"/>
    </source>
</evidence>
<dbReference type="AlphaFoldDB" id="A0AAD3D074"/>
<dbReference type="GO" id="GO:0016020">
    <property type="term" value="C:membrane"/>
    <property type="evidence" value="ECO:0007669"/>
    <property type="project" value="GOC"/>
</dbReference>
<gene>
    <name evidence="2" type="ORF">CTEN210_11897</name>
</gene>
<dbReference type="PANTHER" id="PTHR32385:SF15">
    <property type="entry name" value="INOSITOL PHOSPHOCERAMIDE MANNOSYLTRANSFERASE 1"/>
    <property type="match status" value="1"/>
</dbReference>
<dbReference type="EMBL" id="BLLK01000048">
    <property type="protein sequence ID" value="GFH55421.1"/>
    <property type="molecule type" value="Genomic_DNA"/>
</dbReference>